<dbReference type="Gene3D" id="3.40.50.1820">
    <property type="entry name" value="alpha/beta hydrolase"/>
    <property type="match status" value="1"/>
</dbReference>
<feature type="domain" description="AB hydrolase-1" evidence="2">
    <location>
        <begin position="25"/>
        <end position="279"/>
    </location>
</feature>
<dbReference type="Proteomes" id="UP000321419">
    <property type="component" value="Unassembled WGS sequence"/>
</dbReference>
<dbReference type="AlphaFoldDB" id="A0A510XU66"/>
<organism evidence="3 4">
    <name type="scientific">Pseudoalteromonas espejiana</name>
    <dbReference type="NCBI Taxonomy" id="28107"/>
    <lineage>
        <taxon>Bacteria</taxon>
        <taxon>Pseudomonadati</taxon>
        <taxon>Pseudomonadota</taxon>
        <taxon>Gammaproteobacteria</taxon>
        <taxon>Alteromonadales</taxon>
        <taxon>Pseudoalteromonadaceae</taxon>
        <taxon>Pseudoalteromonas</taxon>
    </lineage>
</organism>
<accession>A0A510XU66</accession>
<dbReference type="GO" id="GO:0004806">
    <property type="term" value="F:triacylglycerol lipase activity"/>
    <property type="evidence" value="ECO:0007669"/>
    <property type="project" value="TreeGrafter"/>
</dbReference>
<dbReference type="SUPFAM" id="SSF53474">
    <property type="entry name" value="alpha/beta-Hydrolases"/>
    <property type="match status" value="1"/>
</dbReference>
<evidence type="ECO:0000313" key="3">
    <source>
        <dbReference type="EMBL" id="GEK54161.1"/>
    </source>
</evidence>
<comment type="caution">
    <text evidence="3">The sequence shown here is derived from an EMBL/GenBank/DDBJ whole genome shotgun (WGS) entry which is preliminary data.</text>
</comment>
<gene>
    <name evidence="3" type="ORF">PES01_10060</name>
</gene>
<dbReference type="InterPro" id="IPR050471">
    <property type="entry name" value="AB_hydrolase"/>
</dbReference>
<protein>
    <submittedName>
        <fullName evidence="3">Hydrolase</fullName>
    </submittedName>
</protein>
<evidence type="ECO:0000313" key="4">
    <source>
        <dbReference type="Proteomes" id="UP000321419"/>
    </source>
</evidence>
<dbReference type="Pfam" id="PF00561">
    <property type="entry name" value="Abhydrolase_1"/>
    <property type="match status" value="1"/>
</dbReference>
<dbReference type="InterPro" id="IPR029058">
    <property type="entry name" value="AB_hydrolase_fold"/>
</dbReference>
<feature type="region of interest" description="Disordered" evidence="1">
    <location>
        <begin position="304"/>
        <end position="323"/>
    </location>
</feature>
<name>A0A510XU66_9GAMM</name>
<keyword evidence="4" id="KW-1185">Reference proteome</keyword>
<sequence>MAMRTIKTPQGITLNYQDEGDKKSPVIILIMGLGAQMTVWPDSLYYGLVKKGFRVIRFDNRDTGLSTHLEHHTNPSLFKSWLSKRLPIRAKTPYLLDDMADDVLALMAALKIKKAHFVGASMGGMIAQLIAAQHKKKVLSLTTIMSSSSLPRLSAKSIGVFIKLAKLQPKNTSHDEAINYNIKLNQLIGSPAYPQTERALRLHATQIVKRSYNPNGYKRQLVAMAASKNRQHLIRKIKTPTLVIHGSDDVVIPLNAGKKTAALIKKAKLRVVPGMGHNFAPELMPKMTKWLTKHIKKAQRKHLNKKCKKQKQQQNAHIGITKK</sequence>
<dbReference type="PANTHER" id="PTHR43433">
    <property type="entry name" value="HYDROLASE, ALPHA/BETA FOLD FAMILY PROTEIN"/>
    <property type="match status" value="1"/>
</dbReference>
<dbReference type="EMBL" id="BJUM01000007">
    <property type="protein sequence ID" value="GEK54161.1"/>
    <property type="molecule type" value="Genomic_DNA"/>
</dbReference>
<dbReference type="GO" id="GO:0046503">
    <property type="term" value="P:glycerolipid catabolic process"/>
    <property type="evidence" value="ECO:0007669"/>
    <property type="project" value="TreeGrafter"/>
</dbReference>
<keyword evidence="3" id="KW-0378">Hydrolase</keyword>
<evidence type="ECO:0000256" key="1">
    <source>
        <dbReference type="SAM" id="MobiDB-lite"/>
    </source>
</evidence>
<proteinExistence type="predicted"/>
<dbReference type="InterPro" id="IPR000073">
    <property type="entry name" value="AB_hydrolase_1"/>
</dbReference>
<dbReference type="PANTHER" id="PTHR43433:SF5">
    <property type="entry name" value="AB HYDROLASE-1 DOMAIN-CONTAINING PROTEIN"/>
    <property type="match status" value="1"/>
</dbReference>
<reference evidence="3 4" key="1">
    <citation type="submission" date="2019-07" db="EMBL/GenBank/DDBJ databases">
        <title>Whole genome shotgun sequence of Pseudoalteromonas espejiana NBRC 102222.</title>
        <authorList>
            <person name="Hosoyama A."/>
            <person name="Uohara A."/>
            <person name="Ohji S."/>
            <person name="Ichikawa N."/>
        </authorList>
    </citation>
    <scope>NUCLEOTIDE SEQUENCE [LARGE SCALE GENOMIC DNA]</scope>
    <source>
        <strain evidence="3 4">NBRC 102222</strain>
    </source>
</reference>
<evidence type="ECO:0000259" key="2">
    <source>
        <dbReference type="Pfam" id="PF00561"/>
    </source>
</evidence>